<organism evidence="1 2">
    <name type="scientific">Yoonia vestfoldensis SKA53</name>
    <dbReference type="NCBI Taxonomy" id="314232"/>
    <lineage>
        <taxon>Bacteria</taxon>
        <taxon>Pseudomonadati</taxon>
        <taxon>Pseudomonadota</taxon>
        <taxon>Alphaproteobacteria</taxon>
        <taxon>Rhodobacterales</taxon>
        <taxon>Paracoccaceae</taxon>
        <taxon>Yoonia</taxon>
    </lineage>
</organism>
<comment type="caution">
    <text evidence="1">The sequence shown here is derived from an EMBL/GenBank/DDBJ whole genome shotgun (WGS) entry which is preliminary data.</text>
</comment>
<dbReference type="HOGENOM" id="CLU_2955069_0_0_5"/>
<accession>A3V5J5</accession>
<evidence type="ECO:0000313" key="2">
    <source>
        <dbReference type="Proteomes" id="UP000004507"/>
    </source>
</evidence>
<reference evidence="1 2" key="1">
    <citation type="submission" date="2006-01" db="EMBL/GenBank/DDBJ databases">
        <authorList>
            <person name="Hagstrom A."/>
            <person name="Ferriera S."/>
            <person name="Johnson J."/>
            <person name="Kravitz S."/>
            <person name="Halpern A."/>
            <person name="Remington K."/>
            <person name="Beeson K."/>
            <person name="Tran B."/>
            <person name="Rogers Y.-H."/>
            <person name="Friedman R."/>
            <person name="Venter J.C."/>
        </authorList>
    </citation>
    <scope>NUCLEOTIDE SEQUENCE [LARGE SCALE GENOMIC DNA]</scope>
    <source>
        <strain evidence="1 2">SKA53</strain>
    </source>
</reference>
<dbReference type="EMBL" id="AAMS01000004">
    <property type="protein sequence ID" value="EAQ06913.1"/>
    <property type="molecule type" value="Genomic_DNA"/>
</dbReference>
<dbReference type="AlphaFoldDB" id="A3V5J5"/>
<dbReference type="RefSeq" id="WP_007206986.1">
    <property type="nucleotide sequence ID" value="NZ_CH672414.1"/>
</dbReference>
<protein>
    <submittedName>
        <fullName evidence="1">Uncharacterized protein</fullName>
    </submittedName>
</protein>
<proteinExistence type="predicted"/>
<name>A3V5J5_9RHOB</name>
<sequence>MRDMSPRDDADIERMIAAIGALPDAPMVMVRQDLEQAGARVLHGLVPRLLGLFMSKAGQ</sequence>
<evidence type="ECO:0000313" key="1">
    <source>
        <dbReference type="EMBL" id="EAQ06913.1"/>
    </source>
</evidence>
<dbReference type="Proteomes" id="UP000004507">
    <property type="component" value="Unassembled WGS sequence"/>
</dbReference>
<dbReference type="OrthoDB" id="7877206at2"/>
<gene>
    <name evidence="1" type="ORF">SKA53_15236</name>
</gene>
<keyword evidence="2" id="KW-1185">Reference proteome</keyword>
<dbReference type="STRING" id="314232.SKA53_15236"/>